<evidence type="ECO:0000256" key="3">
    <source>
        <dbReference type="ARBA" id="ARBA00022475"/>
    </source>
</evidence>
<evidence type="ECO:0000256" key="7">
    <source>
        <dbReference type="SAM" id="Phobius"/>
    </source>
</evidence>
<evidence type="ECO:0000256" key="6">
    <source>
        <dbReference type="ARBA" id="ARBA00023136"/>
    </source>
</evidence>
<protein>
    <submittedName>
        <fullName evidence="8">DoxX family protein</fullName>
    </submittedName>
</protein>
<reference evidence="8" key="1">
    <citation type="submission" date="2021-11" db="EMBL/GenBank/DDBJ databases">
        <title>Streptomyces corallinus and Kineosporia corallina sp. nov., two new coral-derived marine actinobacteria.</title>
        <authorList>
            <person name="Buangrab K."/>
            <person name="Sutthacheep M."/>
            <person name="Yeemin T."/>
            <person name="Harunari E."/>
            <person name="Igarashi Y."/>
            <person name="Sripreechasak P."/>
            <person name="Kanchanasin P."/>
            <person name="Tanasupawat S."/>
            <person name="Phongsopitanun W."/>
        </authorList>
    </citation>
    <scope>NUCLEOTIDE SEQUENCE</scope>
    <source>
        <strain evidence="8">JCM 31032</strain>
    </source>
</reference>
<evidence type="ECO:0000256" key="4">
    <source>
        <dbReference type="ARBA" id="ARBA00022692"/>
    </source>
</evidence>
<dbReference type="AlphaFoldDB" id="A0A9X1NFS9"/>
<comment type="caution">
    <text evidence="8">The sequence shown here is derived from an EMBL/GenBank/DDBJ whole genome shotgun (WGS) entry which is preliminary data.</text>
</comment>
<dbReference type="GO" id="GO:0005886">
    <property type="term" value="C:plasma membrane"/>
    <property type="evidence" value="ECO:0007669"/>
    <property type="project" value="UniProtKB-SubCell"/>
</dbReference>
<dbReference type="InterPro" id="IPR051907">
    <property type="entry name" value="DoxX-like_oxidoreductase"/>
</dbReference>
<organism evidence="8 9">
    <name type="scientific">Kineosporia babensis</name>
    <dbReference type="NCBI Taxonomy" id="499548"/>
    <lineage>
        <taxon>Bacteria</taxon>
        <taxon>Bacillati</taxon>
        <taxon>Actinomycetota</taxon>
        <taxon>Actinomycetes</taxon>
        <taxon>Kineosporiales</taxon>
        <taxon>Kineosporiaceae</taxon>
        <taxon>Kineosporia</taxon>
    </lineage>
</organism>
<keyword evidence="9" id="KW-1185">Reference proteome</keyword>
<evidence type="ECO:0000313" key="8">
    <source>
        <dbReference type="EMBL" id="MCD5313328.1"/>
    </source>
</evidence>
<proteinExistence type="inferred from homology"/>
<feature type="transmembrane region" description="Helical" evidence="7">
    <location>
        <begin position="9"/>
        <end position="27"/>
    </location>
</feature>
<keyword evidence="3" id="KW-1003">Cell membrane</keyword>
<dbReference type="Proteomes" id="UP001138997">
    <property type="component" value="Unassembled WGS sequence"/>
</dbReference>
<keyword evidence="4 7" id="KW-0812">Transmembrane</keyword>
<evidence type="ECO:0000256" key="2">
    <source>
        <dbReference type="ARBA" id="ARBA00006679"/>
    </source>
</evidence>
<keyword evidence="5 7" id="KW-1133">Transmembrane helix</keyword>
<comment type="subcellular location">
    <subcellularLocation>
        <location evidence="1">Cell membrane</location>
        <topology evidence="1">Multi-pass membrane protein</topology>
    </subcellularLocation>
</comment>
<comment type="similarity">
    <text evidence="2">Belongs to the DoxX family.</text>
</comment>
<feature type="transmembrane region" description="Helical" evidence="7">
    <location>
        <begin position="52"/>
        <end position="72"/>
    </location>
</feature>
<keyword evidence="6 7" id="KW-0472">Membrane</keyword>
<name>A0A9X1NFS9_9ACTN</name>
<dbReference type="Pfam" id="PF07681">
    <property type="entry name" value="DoxX"/>
    <property type="match status" value="1"/>
</dbReference>
<dbReference type="PANTHER" id="PTHR33452:SF1">
    <property type="entry name" value="INNER MEMBRANE PROTEIN YPHA-RELATED"/>
    <property type="match status" value="1"/>
</dbReference>
<accession>A0A9X1NFS9</accession>
<dbReference type="PANTHER" id="PTHR33452">
    <property type="entry name" value="OXIDOREDUCTASE CATD-RELATED"/>
    <property type="match status" value="1"/>
</dbReference>
<gene>
    <name evidence="8" type="ORF">LR394_20680</name>
</gene>
<dbReference type="EMBL" id="JAJOMB010000011">
    <property type="protein sequence ID" value="MCD5313328.1"/>
    <property type="molecule type" value="Genomic_DNA"/>
</dbReference>
<evidence type="ECO:0000313" key="9">
    <source>
        <dbReference type="Proteomes" id="UP001138997"/>
    </source>
</evidence>
<dbReference type="RefSeq" id="WP_231444415.1">
    <property type="nucleotide sequence ID" value="NZ_JAJOMB010000011.1"/>
</dbReference>
<feature type="transmembrane region" description="Helical" evidence="7">
    <location>
        <begin position="79"/>
        <end position="101"/>
    </location>
</feature>
<feature type="transmembrane region" description="Helical" evidence="7">
    <location>
        <begin position="107"/>
        <end position="128"/>
    </location>
</feature>
<dbReference type="InterPro" id="IPR032808">
    <property type="entry name" value="DoxX"/>
</dbReference>
<evidence type="ECO:0000256" key="1">
    <source>
        <dbReference type="ARBA" id="ARBA00004651"/>
    </source>
</evidence>
<evidence type="ECO:0000256" key="5">
    <source>
        <dbReference type="ARBA" id="ARBA00022989"/>
    </source>
</evidence>
<sequence>MNNAMLRDVAVLIARVALGVIFIAHGWQKFSEWGMSGTAGSFEQMGVPAPTVSAWFAAIVELVGGALLIVGLGVPVVGLLLLVNMLGAMFIVHLDSGIFAGEGGYELVLALGVGALLLAAVGAGRFSVDQVVSPKLAQGAGALVKA</sequence>